<evidence type="ECO:0000313" key="1">
    <source>
        <dbReference type="EMBL" id="KAK9721168.1"/>
    </source>
</evidence>
<organism evidence="1 2">
    <name type="scientific">Popillia japonica</name>
    <name type="common">Japanese beetle</name>
    <dbReference type="NCBI Taxonomy" id="7064"/>
    <lineage>
        <taxon>Eukaryota</taxon>
        <taxon>Metazoa</taxon>
        <taxon>Ecdysozoa</taxon>
        <taxon>Arthropoda</taxon>
        <taxon>Hexapoda</taxon>
        <taxon>Insecta</taxon>
        <taxon>Pterygota</taxon>
        <taxon>Neoptera</taxon>
        <taxon>Endopterygota</taxon>
        <taxon>Coleoptera</taxon>
        <taxon>Polyphaga</taxon>
        <taxon>Scarabaeiformia</taxon>
        <taxon>Scarabaeidae</taxon>
        <taxon>Rutelinae</taxon>
        <taxon>Popillia</taxon>
    </lineage>
</organism>
<accession>A0AAW1KL19</accession>
<sequence length="89" mass="10615">MVIEAKKESWADFGQKLQYDSKGNQKLFHKGPRQTKTKEDICIKETNREVLRVEVEVMNRWKQYFQELLQGNEDNTGEERVARVINEEK</sequence>
<dbReference type="Proteomes" id="UP001458880">
    <property type="component" value="Unassembled WGS sequence"/>
</dbReference>
<name>A0AAW1KL19_POPJA</name>
<gene>
    <name evidence="1" type="ORF">QE152_g21683</name>
</gene>
<proteinExistence type="predicted"/>
<evidence type="ECO:0000313" key="2">
    <source>
        <dbReference type="Proteomes" id="UP001458880"/>
    </source>
</evidence>
<keyword evidence="2" id="KW-1185">Reference proteome</keyword>
<comment type="caution">
    <text evidence="1">The sequence shown here is derived from an EMBL/GenBank/DDBJ whole genome shotgun (WGS) entry which is preliminary data.</text>
</comment>
<protein>
    <submittedName>
        <fullName evidence="1">Uncharacterized protein</fullName>
    </submittedName>
</protein>
<dbReference type="EMBL" id="JASPKY010000202">
    <property type="protein sequence ID" value="KAK9721168.1"/>
    <property type="molecule type" value="Genomic_DNA"/>
</dbReference>
<dbReference type="AlphaFoldDB" id="A0AAW1KL19"/>
<reference evidence="1 2" key="1">
    <citation type="journal article" date="2024" name="BMC Genomics">
        <title>De novo assembly and annotation of Popillia japonica's genome with initial clues to its potential as an invasive pest.</title>
        <authorList>
            <person name="Cucini C."/>
            <person name="Boschi S."/>
            <person name="Funari R."/>
            <person name="Cardaioli E."/>
            <person name="Iannotti N."/>
            <person name="Marturano G."/>
            <person name="Paoli F."/>
            <person name="Bruttini M."/>
            <person name="Carapelli A."/>
            <person name="Frati F."/>
            <person name="Nardi F."/>
        </authorList>
    </citation>
    <scope>NUCLEOTIDE SEQUENCE [LARGE SCALE GENOMIC DNA]</scope>
    <source>
        <strain evidence="1">DMR45628</strain>
    </source>
</reference>